<evidence type="ECO:0000256" key="2">
    <source>
        <dbReference type="ARBA" id="ARBA00022679"/>
    </source>
</evidence>
<dbReference type="Proteomes" id="UP000053593">
    <property type="component" value="Unassembled WGS sequence"/>
</dbReference>
<dbReference type="PANTHER" id="PTHR10738:SF0">
    <property type="entry name" value="PROTEIN ARGININE N-METHYLTRANSFERASE 5"/>
    <property type="match status" value="1"/>
</dbReference>
<dbReference type="Pfam" id="PF05185">
    <property type="entry name" value="PRMT5"/>
    <property type="match status" value="1"/>
</dbReference>
<dbReference type="OrthoDB" id="1368803at2759"/>
<feature type="binding site" evidence="6">
    <location>
        <begin position="413"/>
        <end position="414"/>
    </location>
    <ligand>
        <name>S-adenosyl-L-methionine</name>
        <dbReference type="ChEBI" id="CHEBI:59789"/>
    </ligand>
</feature>
<dbReference type="GO" id="GO:0032259">
    <property type="term" value="P:methylation"/>
    <property type="evidence" value="ECO:0007669"/>
    <property type="project" value="UniProtKB-KW"/>
</dbReference>
<organism evidence="11 12">
    <name type="scientific">Collybiopsis luxurians FD-317 M1</name>
    <dbReference type="NCBI Taxonomy" id="944289"/>
    <lineage>
        <taxon>Eukaryota</taxon>
        <taxon>Fungi</taxon>
        <taxon>Dikarya</taxon>
        <taxon>Basidiomycota</taxon>
        <taxon>Agaricomycotina</taxon>
        <taxon>Agaricomycetes</taxon>
        <taxon>Agaricomycetidae</taxon>
        <taxon>Agaricales</taxon>
        <taxon>Marasmiineae</taxon>
        <taxon>Omphalotaceae</taxon>
        <taxon>Collybiopsis</taxon>
        <taxon>Collybiopsis luxurians</taxon>
    </lineage>
</organism>
<dbReference type="InterPro" id="IPR035075">
    <property type="entry name" value="PRMT5"/>
</dbReference>
<feature type="domain" description="PRMT5 TIM barrel" evidence="9">
    <location>
        <begin position="45"/>
        <end position="363"/>
    </location>
</feature>
<sequence length="795" mass="88155">MSTSSWSPSASISTLITTSALTKTKPSGSHETVALKLIAEAQSKGYERICMPLTTEAWRKRWTEMCLVPYDDVSSETKTFKRESRRESRLVLRDLSVESKAEAWRENPCFERDEVTITRLDEAENVTAIISEWLELDAEDDGIRYDAEIALQQELAYASYLNIQTAILPAPRNRHHVASYARTVRACLQNPFLSLAVRLPVYDTAVLDPSSPLSPSSSASLSSAPSTPRLVVSNIANVPNRTSPSPGPLEAHIDAAWETWDLIRSICDYNIRLTLALDLTPPLPNSPGVLSKWAAEAVRYIFLPASTFIANAKGYPVLPKPTQNFIRDSMTHRPNIVISGASSGLHVRGGEDAYLQYVKHLERTSTVVQAAGTVGTVEYFAQGYQDYLQAPLQPLMDNLQSITYQTFEQDPVKYRNYEEAIHKALLEWPQQDKIILCVAGAGRGPLVARSLSAVERSKRDNVHVYAIEKNPNAFVTLQNRQRSEWKDRVRLLFGDMRVIQMPEKVDILVSELLGSFGDNELSPECLDGAMRFLKPQGISIPSSYTAHLAPLSSSKLYNEARAVKDEKSLETPYVVMFQAVNLLSGDGPGLSGLCGSQVQECWEFEHPRKNSVLDARGLPPTNSHNARSANLRFYIPHAGVLHGLAGYFEAVLYGNIGLSIHPHRKDQVSKDMLSWFPLFFPFKEPLYLPGNSELQVSIWRLTNERQVWYEWHAESFLGSLPSAARVPSSGVQPLPSSLISSPTMGVPSPLIDAIDLGPRSSVIMRDIPDRPAATLVKIGHTSLHNAGGRSSWIGL</sequence>
<accession>A0A0D0BGS7</accession>
<dbReference type="InterPro" id="IPR025799">
    <property type="entry name" value="Arg_MeTrfase"/>
</dbReference>
<dbReference type="PROSITE" id="PS51678">
    <property type="entry name" value="SAM_MT_PRMT"/>
    <property type="match status" value="1"/>
</dbReference>
<name>A0A0D0BGS7_9AGAR</name>
<evidence type="ECO:0000259" key="10">
    <source>
        <dbReference type="Pfam" id="PF17286"/>
    </source>
</evidence>
<comment type="similarity">
    <text evidence="4">Belongs to the class I-like SAM-binding methyltransferase superfamily.</text>
</comment>
<protein>
    <recommendedName>
        <fullName evidence="4">Protein arginine N-methyltransferase</fullName>
    </recommendedName>
</protein>
<feature type="site" description="Critical for specifying symmetric addition of methyl groups" evidence="7">
    <location>
        <position position="407"/>
    </location>
</feature>
<feature type="binding site" evidence="6">
    <location>
        <begin position="495"/>
        <end position="496"/>
    </location>
    <ligand>
        <name>S-adenosyl-L-methionine</name>
        <dbReference type="ChEBI" id="CHEBI:59789"/>
    </ligand>
</feature>
<dbReference type="Pfam" id="PF17285">
    <property type="entry name" value="PRMT5_TIM"/>
    <property type="match status" value="1"/>
</dbReference>
<feature type="active site" description="Proton donor/acceptor" evidence="5">
    <location>
        <position position="520"/>
    </location>
</feature>
<dbReference type="Gene3D" id="2.70.160.11">
    <property type="entry name" value="Hnrnp arginine n-methyltransferase1"/>
    <property type="match status" value="1"/>
</dbReference>
<gene>
    <name evidence="11" type="ORF">GYMLUDRAFT_989488</name>
</gene>
<dbReference type="PANTHER" id="PTHR10738">
    <property type="entry name" value="PROTEIN ARGININE N-METHYLTRANSFERASE 5"/>
    <property type="match status" value="1"/>
</dbReference>
<evidence type="ECO:0000256" key="3">
    <source>
        <dbReference type="ARBA" id="ARBA00022691"/>
    </source>
</evidence>
<keyword evidence="12" id="KW-1185">Reference proteome</keyword>
<reference evidence="11 12" key="1">
    <citation type="submission" date="2014-04" db="EMBL/GenBank/DDBJ databases">
        <title>Evolutionary Origins and Diversification of the Mycorrhizal Mutualists.</title>
        <authorList>
            <consortium name="DOE Joint Genome Institute"/>
            <consortium name="Mycorrhizal Genomics Consortium"/>
            <person name="Kohler A."/>
            <person name="Kuo A."/>
            <person name="Nagy L.G."/>
            <person name="Floudas D."/>
            <person name="Copeland A."/>
            <person name="Barry K.W."/>
            <person name="Cichocki N."/>
            <person name="Veneault-Fourrey C."/>
            <person name="LaButti K."/>
            <person name="Lindquist E.A."/>
            <person name="Lipzen A."/>
            <person name="Lundell T."/>
            <person name="Morin E."/>
            <person name="Murat C."/>
            <person name="Riley R."/>
            <person name="Ohm R."/>
            <person name="Sun H."/>
            <person name="Tunlid A."/>
            <person name="Henrissat B."/>
            <person name="Grigoriev I.V."/>
            <person name="Hibbett D.S."/>
            <person name="Martin F."/>
        </authorList>
    </citation>
    <scope>NUCLEOTIDE SEQUENCE [LARGE SCALE GENOMIC DNA]</scope>
    <source>
        <strain evidence="11 12">FD-317 M1</strain>
    </source>
</reference>
<dbReference type="InterPro" id="IPR029063">
    <property type="entry name" value="SAM-dependent_MTases_sf"/>
</dbReference>
<evidence type="ECO:0000256" key="5">
    <source>
        <dbReference type="PIRSR" id="PIRSR015894-1"/>
    </source>
</evidence>
<feature type="domain" description="PRMT5 oligomerisation" evidence="10">
    <location>
        <begin position="543"/>
        <end position="793"/>
    </location>
</feature>
<dbReference type="GO" id="GO:0016274">
    <property type="term" value="F:protein-arginine N-methyltransferase activity"/>
    <property type="evidence" value="ECO:0007669"/>
    <property type="project" value="InterPro"/>
</dbReference>
<dbReference type="GO" id="GO:0005829">
    <property type="term" value="C:cytosol"/>
    <property type="evidence" value="ECO:0007669"/>
    <property type="project" value="TreeGrafter"/>
</dbReference>
<feature type="binding site" evidence="6">
    <location>
        <position position="404"/>
    </location>
    <ligand>
        <name>S-adenosyl-L-methionine</name>
        <dbReference type="ChEBI" id="CHEBI:59789"/>
    </ligand>
</feature>
<evidence type="ECO:0000256" key="4">
    <source>
        <dbReference type="PIRNR" id="PIRNR015894"/>
    </source>
</evidence>
<feature type="domain" description="PRMT5 arginine-N-methyltransferase" evidence="8">
    <location>
        <begin position="378"/>
        <end position="540"/>
    </location>
</feature>
<dbReference type="HOGENOM" id="CLU_010247_0_0_1"/>
<evidence type="ECO:0000256" key="1">
    <source>
        <dbReference type="ARBA" id="ARBA00022603"/>
    </source>
</evidence>
<evidence type="ECO:0000259" key="8">
    <source>
        <dbReference type="Pfam" id="PF05185"/>
    </source>
</evidence>
<dbReference type="InterPro" id="IPR035248">
    <property type="entry name" value="PRMT5_C"/>
</dbReference>
<dbReference type="EMBL" id="KN834765">
    <property type="protein sequence ID" value="KIK63125.1"/>
    <property type="molecule type" value="Genomic_DNA"/>
</dbReference>
<dbReference type="Gene3D" id="3.40.50.150">
    <property type="entry name" value="Vaccinia Virus protein VP39"/>
    <property type="match status" value="1"/>
</dbReference>
<feature type="active site" description="Proton donor/acceptor" evidence="5">
    <location>
        <position position="511"/>
    </location>
</feature>
<dbReference type="SUPFAM" id="SSF53335">
    <property type="entry name" value="S-adenosyl-L-methionine-dependent methyltransferases"/>
    <property type="match status" value="1"/>
</dbReference>
<evidence type="ECO:0000256" key="6">
    <source>
        <dbReference type="PIRSR" id="PIRSR015894-2"/>
    </source>
</evidence>
<dbReference type="InterPro" id="IPR007857">
    <property type="entry name" value="Arg_MeTrfase_PRMT5"/>
</dbReference>
<dbReference type="Gene3D" id="3.20.20.150">
    <property type="entry name" value="Divalent-metal-dependent TIM barrel enzymes"/>
    <property type="match status" value="1"/>
</dbReference>
<dbReference type="Pfam" id="PF17286">
    <property type="entry name" value="PRMT5_C"/>
    <property type="match status" value="1"/>
</dbReference>
<evidence type="ECO:0000259" key="9">
    <source>
        <dbReference type="Pfam" id="PF17285"/>
    </source>
</evidence>
<dbReference type="InterPro" id="IPR035247">
    <property type="entry name" value="PRMT5_TIM"/>
</dbReference>
<feature type="binding site" evidence="6">
    <location>
        <position position="468"/>
    </location>
    <ligand>
        <name>S-adenosyl-L-methionine</name>
        <dbReference type="ChEBI" id="CHEBI:59789"/>
    </ligand>
</feature>
<evidence type="ECO:0000313" key="11">
    <source>
        <dbReference type="EMBL" id="KIK63125.1"/>
    </source>
</evidence>
<evidence type="ECO:0000313" key="12">
    <source>
        <dbReference type="Proteomes" id="UP000053593"/>
    </source>
</evidence>
<dbReference type="AlphaFoldDB" id="A0A0D0BGS7"/>
<keyword evidence="2 4" id="KW-0808">Transferase</keyword>
<evidence type="ECO:0000256" key="7">
    <source>
        <dbReference type="PIRSR" id="PIRSR015894-3"/>
    </source>
</evidence>
<keyword evidence="1 4" id="KW-0489">Methyltransferase</keyword>
<dbReference type="GO" id="GO:0006355">
    <property type="term" value="P:regulation of DNA-templated transcription"/>
    <property type="evidence" value="ECO:0007669"/>
    <property type="project" value="TreeGrafter"/>
</dbReference>
<proteinExistence type="inferred from homology"/>
<dbReference type="GO" id="GO:0005634">
    <property type="term" value="C:nucleus"/>
    <property type="evidence" value="ECO:0007669"/>
    <property type="project" value="TreeGrafter"/>
</dbReference>
<dbReference type="PIRSF" id="PIRSF015894">
    <property type="entry name" value="Skb1_MeTrfase"/>
    <property type="match status" value="1"/>
</dbReference>
<keyword evidence="3 4" id="KW-0949">S-adenosyl-L-methionine</keyword>